<feature type="domain" description="PPM-type phosphatase" evidence="2">
    <location>
        <begin position="170"/>
        <end position="394"/>
    </location>
</feature>
<dbReference type="Pfam" id="PF07228">
    <property type="entry name" value="SpoIIE"/>
    <property type="match status" value="1"/>
</dbReference>
<dbReference type="PANTHER" id="PTHR43156">
    <property type="entry name" value="STAGE II SPORULATION PROTEIN E-RELATED"/>
    <property type="match status" value="1"/>
</dbReference>
<keyword evidence="4" id="KW-1185">Reference proteome</keyword>
<evidence type="ECO:0000259" key="2">
    <source>
        <dbReference type="SMART" id="SM00331"/>
    </source>
</evidence>
<dbReference type="OrthoDB" id="341868at2"/>
<organism evidence="3 4">
    <name type="scientific">Rubinisphaera brasiliensis (strain ATCC 49424 / DSM 5305 / JCM 21570 / IAM 15109 / NBRC 103401 / IFAM 1448)</name>
    <name type="common">Planctomyces brasiliensis</name>
    <dbReference type="NCBI Taxonomy" id="756272"/>
    <lineage>
        <taxon>Bacteria</taxon>
        <taxon>Pseudomonadati</taxon>
        <taxon>Planctomycetota</taxon>
        <taxon>Planctomycetia</taxon>
        <taxon>Planctomycetales</taxon>
        <taxon>Planctomycetaceae</taxon>
        <taxon>Rubinisphaera</taxon>
    </lineage>
</organism>
<dbReference type="SUPFAM" id="SSF81606">
    <property type="entry name" value="PP2C-like"/>
    <property type="match status" value="1"/>
</dbReference>
<dbReference type="PANTHER" id="PTHR43156:SF2">
    <property type="entry name" value="STAGE II SPORULATION PROTEIN E"/>
    <property type="match status" value="1"/>
</dbReference>
<keyword evidence="1" id="KW-0378">Hydrolase</keyword>
<dbReference type="InterPro" id="IPR052016">
    <property type="entry name" value="Bact_Sigma-Reg"/>
</dbReference>
<dbReference type="HOGENOM" id="CLU_000445_43_7_0"/>
<dbReference type="EMBL" id="CP002546">
    <property type="protein sequence ID" value="ADY59623.1"/>
    <property type="molecule type" value="Genomic_DNA"/>
</dbReference>
<dbReference type="SMART" id="SM00331">
    <property type="entry name" value="PP2C_SIG"/>
    <property type="match status" value="1"/>
</dbReference>
<dbReference type="GO" id="GO:0016791">
    <property type="term" value="F:phosphatase activity"/>
    <property type="evidence" value="ECO:0007669"/>
    <property type="project" value="TreeGrafter"/>
</dbReference>
<dbReference type="STRING" id="756272.Plabr_2019"/>
<dbReference type="SUPFAM" id="SSF52172">
    <property type="entry name" value="CheY-like"/>
    <property type="match status" value="1"/>
</dbReference>
<dbReference type="KEGG" id="pbs:Plabr_2019"/>
<protein>
    <submittedName>
        <fullName evidence="3">Protein serine/threonine phosphatase</fullName>
    </submittedName>
</protein>
<evidence type="ECO:0000313" key="4">
    <source>
        <dbReference type="Proteomes" id="UP000006860"/>
    </source>
</evidence>
<dbReference type="RefSeq" id="WP_013628348.1">
    <property type="nucleotide sequence ID" value="NC_015174.1"/>
</dbReference>
<dbReference type="InterPro" id="IPR001932">
    <property type="entry name" value="PPM-type_phosphatase-like_dom"/>
</dbReference>
<dbReference type="Proteomes" id="UP000006860">
    <property type="component" value="Chromosome"/>
</dbReference>
<dbReference type="InterPro" id="IPR011006">
    <property type="entry name" value="CheY-like_superfamily"/>
</dbReference>
<gene>
    <name evidence="3" type="ordered locus">Plabr_2019</name>
</gene>
<name>F0SIJ5_RUBBR</name>
<accession>F0SIJ5</accession>
<dbReference type="AlphaFoldDB" id="F0SIJ5"/>
<proteinExistence type="predicted"/>
<dbReference type="InterPro" id="IPR036457">
    <property type="entry name" value="PPM-type-like_dom_sf"/>
</dbReference>
<dbReference type="Gene3D" id="3.60.40.10">
    <property type="entry name" value="PPM-type phosphatase domain"/>
    <property type="match status" value="1"/>
</dbReference>
<evidence type="ECO:0000313" key="3">
    <source>
        <dbReference type="EMBL" id="ADY59623.1"/>
    </source>
</evidence>
<evidence type="ECO:0000256" key="1">
    <source>
        <dbReference type="ARBA" id="ARBA00022801"/>
    </source>
</evidence>
<dbReference type="eggNOG" id="COG2208">
    <property type="taxonomic scope" value="Bacteria"/>
</dbReference>
<reference evidence="4" key="1">
    <citation type="submission" date="2011-02" db="EMBL/GenBank/DDBJ databases">
        <title>The complete genome of Planctomyces brasiliensis DSM 5305.</title>
        <authorList>
            <person name="Lucas S."/>
            <person name="Copeland A."/>
            <person name="Lapidus A."/>
            <person name="Bruce D."/>
            <person name="Goodwin L."/>
            <person name="Pitluck S."/>
            <person name="Kyrpides N."/>
            <person name="Mavromatis K."/>
            <person name="Pagani I."/>
            <person name="Ivanova N."/>
            <person name="Ovchinnikova G."/>
            <person name="Lu M."/>
            <person name="Detter J.C."/>
            <person name="Han C."/>
            <person name="Land M."/>
            <person name="Hauser L."/>
            <person name="Markowitz V."/>
            <person name="Cheng J.-F."/>
            <person name="Hugenholtz P."/>
            <person name="Woyke T."/>
            <person name="Wu D."/>
            <person name="Tindall B."/>
            <person name="Pomrenke H.G."/>
            <person name="Brambilla E."/>
            <person name="Klenk H.-P."/>
            <person name="Eisen J.A."/>
        </authorList>
    </citation>
    <scope>NUCLEOTIDE SEQUENCE [LARGE SCALE GENOMIC DNA]</scope>
    <source>
        <strain evidence="4">ATCC 49424 / DSM 5305 / JCM 21570 / NBRC 103401 / IFAM 1448</strain>
    </source>
</reference>
<dbReference type="eggNOG" id="COG2204">
    <property type="taxonomic scope" value="Bacteria"/>
</dbReference>
<sequence>MRILVGWDEGDEVDLLQMYLGIEGNDAVIETDPDTFVSRADKESWDVVLIATSWPDVESSYEIFQKLQLTVHERPVVAATHPADVYRLARFLTAGLRSYVIRDGNKDYMFLLQASLSAAIDAVRAERERLIAEKLRQEVDSVRKLQESIIPRMLHMPDGYDIKGRYEPSEIRVLGGQPVTMAGGDYYNALTLPDGNVALIVGDASGHGMKACMSIMTLHTLIQMFPTQDYRDTAGFIEQINRNISRQSIVSDDGSFITLLYGILNPKEQTFEWTAAGHPLPLLQRLTDQSITEEGDADKIGMPIGVWEEAEFEAQKISIPDNSRLFLYTDGLVEAYHDEDGKHTEFGLQGIRDVMTEKASDGLEDLIDELFSRSHDFTEGVGRHDDTSVLIVHHD</sequence>